<organism evidence="2 3">
    <name type="scientific">Aurantiacibacter xanthus</name>
    <dbReference type="NCBI Taxonomy" id="1784712"/>
    <lineage>
        <taxon>Bacteria</taxon>
        <taxon>Pseudomonadati</taxon>
        <taxon>Pseudomonadota</taxon>
        <taxon>Alphaproteobacteria</taxon>
        <taxon>Sphingomonadales</taxon>
        <taxon>Erythrobacteraceae</taxon>
        <taxon>Aurantiacibacter</taxon>
    </lineage>
</organism>
<keyword evidence="3" id="KW-1185">Reference proteome</keyword>
<dbReference type="RefSeq" id="WP_119591336.1">
    <property type="nucleotide sequence ID" value="NZ_QXFM01000007.1"/>
</dbReference>
<dbReference type="Proteomes" id="UP000265366">
    <property type="component" value="Unassembled WGS sequence"/>
</dbReference>
<feature type="signal peptide" evidence="1">
    <location>
        <begin position="1"/>
        <end position="21"/>
    </location>
</feature>
<dbReference type="InterPro" id="IPR011990">
    <property type="entry name" value="TPR-like_helical_dom_sf"/>
</dbReference>
<name>A0A3A1PG10_9SPHN</name>
<evidence type="ECO:0008006" key="4">
    <source>
        <dbReference type="Google" id="ProtNLM"/>
    </source>
</evidence>
<accession>A0A3A1PG10</accession>
<proteinExistence type="predicted"/>
<dbReference type="Gene3D" id="1.25.40.10">
    <property type="entry name" value="Tetratricopeptide repeat domain"/>
    <property type="match status" value="1"/>
</dbReference>
<evidence type="ECO:0000256" key="1">
    <source>
        <dbReference type="SAM" id="SignalP"/>
    </source>
</evidence>
<gene>
    <name evidence="2" type="ORF">D2V17_01280</name>
</gene>
<keyword evidence="1" id="KW-0732">Signal</keyword>
<dbReference type="AlphaFoldDB" id="A0A3A1PG10"/>
<evidence type="ECO:0000313" key="3">
    <source>
        <dbReference type="Proteomes" id="UP000265366"/>
    </source>
</evidence>
<feature type="chain" id="PRO_5017236002" description="Tetratricopeptide repeat protein" evidence="1">
    <location>
        <begin position="22"/>
        <end position="305"/>
    </location>
</feature>
<dbReference type="EMBL" id="QXFM01000007">
    <property type="protein sequence ID" value="RIV92767.1"/>
    <property type="molecule type" value="Genomic_DNA"/>
</dbReference>
<protein>
    <recommendedName>
        <fullName evidence="4">Tetratricopeptide repeat protein</fullName>
    </recommendedName>
</protein>
<comment type="caution">
    <text evidence="2">The sequence shown here is derived from an EMBL/GenBank/DDBJ whole genome shotgun (WGS) entry which is preliminary data.</text>
</comment>
<dbReference type="OrthoDB" id="7426733at2"/>
<dbReference type="SUPFAM" id="SSF48452">
    <property type="entry name" value="TPR-like"/>
    <property type="match status" value="1"/>
</dbReference>
<sequence>MIRRAALAALAALALATPAAAETLTVETYSPALSAAALGVQTITVDHFAGREGTRFSFMVADALQQASIRGQPWFTVLVDDGPGADAVLEGRVTPHIAEHRFRRKREVCWTYDEDGACSERRKVELDCIRLQVNVRPDVRLVRRDGALLWTFTSARGDQEEFCPDVDDHPDVRAMIMDVLPDLAHDIRRELAPTGTILPVRIMERRNGLSGDDRDRFRDAVSRTKSDESAACESFESLHSANPDQPSLMFNVGLCAERRGDHSLAQERYRAALASDRSDGAASAGLRRIDDTATASAQIAFHFGQ</sequence>
<evidence type="ECO:0000313" key="2">
    <source>
        <dbReference type="EMBL" id="RIV92767.1"/>
    </source>
</evidence>
<reference evidence="2 3" key="1">
    <citation type="submission" date="2018-08" db="EMBL/GenBank/DDBJ databases">
        <title>Erythrobacter zhengii sp.nov., a bacterium isolated from deep-sea sediment.</title>
        <authorList>
            <person name="Fang C."/>
            <person name="Wu Y.-H."/>
            <person name="Sun C."/>
            <person name="Wang H."/>
            <person name="Cheng H."/>
            <person name="Meng F.-X."/>
            <person name="Wang C.-S."/>
            <person name="Xu X.-W."/>
        </authorList>
    </citation>
    <scope>NUCLEOTIDE SEQUENCE [LARGE SCALE GENOMIC DNA]</scope>
    <source>
        <strain evidence="2 3">CCTCC AB 2015396</strain>
    </source>
</reference>